<accession>A0A6C0I7Q5</accession>
<dbReference type="AlphaFoldDB" id="A0A6C0I7Q5"/>
<protein>
    <submittedName>
        <fullName evidence="2">Uncharacterized protein</fullName>
    </submittedName>
</protein>
<name>A0A6C0I7Q5_9ZZZZ</name>
<organism evidence="2">
    <name type="scientific">viral metagenome</name>
    <dbReference type="NCBI Taxonomy" id="1070528"/>
    <lineage>
        <taxon>unclassified sequences</taxon>
        <taxon>metagenomes</taxon>
        <taxon>organismal metagenomes</taxon>
    </lineage>
</organism>
<reference evidence="2" key="1">
    <citation type="journal article" date="2020" name="Nature">
        <title>Giant virus diversity and host interactions through global metagenomics.</title>
        <authorList>
            <person name="Schulz F."/>
            <person name="Roux S."/>
            <person name="Paez-Espino D."/>
            <person name="Jungbluth S."/>
            <person name="Walsh D.A."/>
            <person name="Denef V.J."/>
            <person name="McMahon K.D."/>
            <person name="Konstantinidis K.T."/>
            <person name="Eloe-Fadrosh E.A."/>
            <person name="Kyrpides N.C."/>
            <person name="Woyke T."/>
        </authorList>
    </citation>
    <scope>NUCLEOTIDE SEQUENCE</scope>
    <source>
        <strain evidence="2">GVMAG-M-3300023184-50</strain>
    </source>
</reference>
<evidence type="ECO:0000256" key="1">
    <source>
        <dbReference type="SAM" id="MobiDB-lite"/>
    </source>
</evidence>
<sequence length="118" mass="12525">MSTNGVSRSAPLQTTGCRPGTTSAETGCSANTPKLVMQFSSASEVAEYKRKKVAAQYYNNPQNVFPIKNRYASMFTTYKGATAQGIPTSSSACCSGNLTSRSDGKDSPAFLANKHLQV</sequence>
<proteinExistence type="predicted"/>
<evidence type="ECO:0000313" key="2">
    <source>
        <dbReference type="EMBL" id="QHT88346.1"/>
    </source>
</evidence>
<dbReference type="EMBL" id="MN740114">
    <property type="protein sequence ID" value="QHT88346.1"/>
    <property type="molecule type" value="Genomic_DNA"/>
</dbReference>
<feature type="region of interest" description="Disordered" evidence="1">
    <location>
        <begin position="1"/>
        <end position="29"/>
    </location>
</feature>